<proteinExistence type="predicted"/>
<keyword evidence="3" id="KW-0998">Cell outer membrane</keyword>
<comment type="subcellular location">
    <subcellularLocation>
        <location evidence="1">Cell outer membrane</location>
    </subcellularLocation>
</comment>
<comment type="caution">
    <text evidence="5">The sequence shown here is derived from an EMBL/GenBank/DDBJ whole genome shotgun (WGS) entry which is preliminary data.</text>
</comment>
<reference evidence="6" key="1">
    <citation type="submission" date="2019-01" db="EMBL/GenBank/DDBJ databases">
        <title>Cytophagaceae bacterium strain CAR-16.</title>
        <authorList>
            <person name="Chen W.-M."/>
        </authorList>
    </citation>
    <scope>NUCLEOTIDE SEQUENCE [LARGE SCALE GENOMIC DNA]</scope>
    <source>
        <strain evidence="6">WWJ-16</strain>
    </source>
</reference>
<evidence type="ECO:0000256" key="4">
    <source>
        <dbReference type="SAM" id="SignalP"/>
    </source>
</evidence>
<dbReference type="SUPFAM" id="SSF56935">
    <property type="entry name" value="Porins"/>
    <property type="match status" value="1"/>
</dbReference>
<dbReference type="RefSeq" id="WP_129460241.1">
    <property type="nucleotide sequence ID" value="NZ_SBKN01000001.1"/>
</dbReference>
<feature type="chain" id="PRO_5020598125" evidence="4">
    <location>
        <begin position="20"/>
        <end position="929"/>
    </location>
</feature>
<keyword evidence="5" id="KW-0675">Receptor</keyword>
<evidence type="ECO:0000256" key="2">
    <source>
        <dbReference type="ARBA" id="ARBA00023136"/>
    </source>
</evidence>
<dbReference type="InterPro" id="IPR036942">
    <property type="entry name" value="Beta-barrel_TonB_sf"/>
</dbReference>
<dbReference type="Gene3D" id="2.60.40.1120">
    <property type="entry name" value="Carboxypeptidase-like, regulatory domain"/>
    <property type="match status" value="1"/>
</dbReference>
<dbReference type="OrthoDB" id="1453181at2"/>
<evidence type="ECO:0000313" key="6">
    <source>
        <dbReference type="Proteomes" id="UP000289857"/>
    </source>
</evidence>
<name>A0A4Q1KDD7_9FLAO</name>
<dbReference type="GO" id="GO:0009279">
    <property type="term" value="C:cell outer membrane"/>
    <property type="evidence" value="ECO:0007669"/>
    <property type="project" value="UniProtKB-SubCell"/>
</dbReference>
<feature type="signal peptide" evidence="4">
    <location>
        <begin position="1"/>
        <end position="19"/>
    </location>
</feature>
<sequence>MRKLVLSLLFVMQAVVGFAQNGITGKVVDAKSQRPLIEVVVSVQNTALTEVTNKEGVFTFKSVPVGAQIVLLKTSGYKDQLISVEVTNGKVVDLGRIVMEEDITAEQQLSLVTITDNDLSDDNGGSESTAGLLQASRDAFQQTAAFNWGQARFRIRGLDNENANTMINGVVMNKIYDGRPQWSNWGGLNDATRNQEFTMGTAPSDYTFGGILGTQEINTRASLYRPGSRISFSGTNTNYSWRAMGTHASGMNKNGWAYVISASRRWAKEGYFEGTDYGANSVFVSVEKRINDKHSLNFTSIYAENTRGKSSPNTQEVINLMGHQYNSYWGWQDGRKRNSRDKDILEPILMLSHYWKFNSKTKLNTNVTYQFGSIGNTRLDYQGANNPDPTYYRNLPSYYLNNPDNYVTVGTTVTNPLADAAKTYFLNNSQINWNAMYYANMNSSSEAGRSLYALYEDRTDDKQFTANSILFSELSDNIRLNGGVTYRKLSSHNFQNMLDLLGGQFFRDVDPFYVGDAQQADLNNPNRIVKEGDKYGYNYKLNADVIEAFTQFKFSYKKVDFYLAQSFSKHEYQRNGLYRNGIYANNSYGKSVKKSFENFGFKGGLTYKITGRQFIDINGAYLTKAPNLRNTFSNARINNNITPDLQNERIASADVSYIIRTPKLKTRLTAFASKIQNSTNISFYYGEFTGDDADGNEDAFISEILTGVDRRNIGLELGAEYQITSTIKATAAASYGQYLYANNPHLRVNDDALASATNPYPLVDYGTAFLKNYRQAGMPQSAASLEIEYRDPHFWWVSADVNYLADSYISVSNIIRTQNFVTNPSTGLSYDGATSESVAKALKQQKLSDITLVNISGGKSWRVDKTTIGFFASINNAFNYIYKTGGFEQSRKANFADYQADNAYGSPAFGPKYFYGFGRNYFLNLYVNF</sequence>
<evidence type="ECO:0000256" key="3">
    <source>
        <dbReference type="ARBA" id="ARBA00023237"/>
    </source>
</evidence>
<dbReference type="SUPFAM" id="SSF49464">
    <property type="entry name" value="Carboxypeptidase regulatory domain-like"/>
    <property type="match status" value="1"/>
</dbReference>
<dbReference type="AlphaFoldDB" id="A0A4Q1KDD7"/>
<dbReference type="Gene3D" id="2.40.170.20">
    <property type="entry name" value="TonB-dependent receptor, beta-barrel domain"/>
    <property type="match status" value="1"/>
</dbReference>
<evidence type="ECO:0000256" key="1">
    <source>
        <dbReference type="ARBA" id="ARBA00004442"/>
    </source>
</evidence>
<protein>
    <submittedName>
        <fullName evidence="5">TonB-dependent receptor</fullName>
    </submittedName>
</protein>
<dbReference type="Pfam" id="PF13715">
    <property type="entry name" value="CarbopepD_reg_2"/>
    <property type="match status" value="1"/>
</dbReference>
<gene>
    <name evidence="5" type="ORF">EQG61_02140</name>
</gene>
<evidence type="ECO:0000313" key="5">
    <source>
        <dbReference type="EMBL" id="RXR24263.1"/>
    </source>
</evidence>
<keyword evidence="4" id="KW-0732">Signal</keyword>
<accession>A0A4Q1KDD7</accession>
<dbReference type="InterPro" id="IPR008969">
    <property type="entry name" value="CarboxyPept-like_regulatory"/>
</dbReference>
<organism evidence="5 6">
    <name type="scientific">Flavobacterium stagni</name>
    <dbReference type="NCBI Taxonomy" id="2506421"/>
    <lineage>
        <taxon>Bacteria</taxon>
        <taxon>Pseudomonadati</taxon>
        <taxon>Bacteroidota</taxon>
        <taxon>Flavobacteriia</taxon>
        <taxon>Flavobacteriales</taxon>
        <taxon>Flavobacteriaceae</taxon>
        <taxon>Flavobacterium</taxon>
    </lineage>
</organism>
<dbReference type="EMBL" id="SBKN01000001">
    <property type="protein sequence ID" value="RXR24263.1"/>
    <property type="molecule type" value="Genomic_DNA"/>
</dbReference>
<dbReference type="Proteomes" id="UP000289857">
    <property type="component" value="Unassembled WGS sequence"/>
</dbReference>
<keyword evidence="2" id="KW-0472">Membrane</keyword>
<keyword evidence="6" id="KW-1185">Reference proteome</keyword>